<name>A0A7J5BAL7_9MICO</name>
<dbReference type="Pfam" id="PF00909">
    <property type="entry name" value="Ammonium_transp"/>
    <property type="match status" value="1"/>
</dbReference>
<evidence type="ECO:0000313" key="11">
    <source>
        <dbReference type="EMBL" id="KAB1642289.1"/>
    </source>
</evidence>
<accession>A0A7J5BAL7</accession>
<feature type="domain" description="Ammonium transporter AmtB-like" evidence="10">
    <location>
        <begin position="7"/>
        <end position="403"/>
    </location>
</feature>
<dbReference type="GO" id="GO:0008519">
    <property type="term" value="F:ammonium channel activity"/>
    <property type="evidence" value="ECO:0007669"/>
    <property type="project" value="InterPro"/>
</dbReference>
<evidence type="ECO:0000256" key="2">
    <source>
        <dbReference type="ARBA" id="ARBA00005887"/>
    </source>
</evidence>
<evidence type="ECO:0000256" key="3">
    <source>
        <dbReference type="ARBA" id="ARBA00022448"/>
    </source>
</evidence>
<keyword evidence="7 9" id="KW-0924">Ammonia transport</keyword>
<dbReference type="Gene3D" id="1.10.3430.10">
    <property type="entry name" value="Ammonium transporter AmtB like domains"/>
    <property type="match status" value="1"/>
</dbReference>
<feature type="transmembrane region" description="Helical" evidence="9">
    <location>
        <begin position="6"/>
        <end position="27"/>
    </location>
</feature>
<protein>
    <recommendedName>
        <fullName evidence="8 9">Ammonium transporter</fullName>
    </recommendedName>
</protein>
<dbReference type="Proteomes" id="UP000433493">
    <property type="component" value="Unassembled WGS sequence"/>
</dbReference>
<feature type="transmembrane region" description="Helical" evidence="9">
    <location>
        <begin position="355"/>
        <end position="376"/>
    </location>
</feature>
<comment type="caution">
    <text evidence="11">The sequence shown here is derived from an EMBL/GenBank/DDBJ whole genome shotgun (WGS) entry which is preliminary data.</text>
</comment>
<dbReference type="InterPro" id="IPR001905">
    <property type="entry name" value="Ammonium_transpt"/>
</dbReference>
<evidence type="ECO:0000256" key="9">
    <source>
        <dbReference type="RuleBase" id="RU362002"/>
    </source>
</evidence>
<gene>
    <name evidence="11" type="ORF">F8O05_10745</name>
</gene>
<dbReference type="OrthoDB" id="9814202at2"/>
<organism evidence="11 12">
    <name type="scientific">Gulosibacter chungangensis</name>
    <dbReference type="NCBI Taxonomy" id="979746"/>
    <lineage>
        <taxon>Bacteria</taxon>
        <taxon>Bacillati</taxon>
        <taxon>Actinomycetota</taxon>
        <taxon>Actinomycetes</taxon>
        <taxon>Micrococcales</taxon>
        <taxon>Microbacteriaceae</taxon>
        <taxon>Gulosibacter</taxon>
    </lineage>
</organism>
<feature type="transmembrane region" description="Helical" evidence="9">
    <location>
        <begin position="47"/>
        <end position="73"/>
    </location>
</feature>
<evidence type="ECO:0000259" key="10">
    <source>
        <dbReference type="Pfam" id="PF00909"/>
    </source>
</evidence>
<comment type="subcellular location">
    <subcellularLocation>
        <location evidence="9">Cell membrane</location>
        <topology evidence="9">Multi-pass membrane protein</topology>
    </subcellularLocation>
    <subcellularLocation>
        <location evidence="1">Membrane</location>
        <topology evidence="1">Multi-pass membrane protein</topology>
    </subcellularLocation>
</comment>
<evidence type="ECO:0000256" key="5">
    <source>
        <dbReference type="ARBA" id="ARBA00022989"/>
    </source>
</evidence>
<dbReference type="AlphaFoldDB" id="A0A7J5BAL7"/>
<feature type="transmembrane region" description="Helical" evidence="9">
    <location>
        <begin position="119"/>
        <end position="143"/>
    </location>
</feature>
<evidence type="ECO:0000256" key="1">
    <source>
        <dbReference type="ARBA" id="ARBA00004141"/>
    </source>
</evidence>
<dbReference type="EMBL" id="WBKB01000006">
    <property type="protein sequence ID" value="KAB1642289.1"/>
    <property type="molecule type" value="Genomic_DNA"/>
</dbReference>
<feature type="transmembrane region" description="Helical" evidence="9">
    <location>
        <begin position="257"/>
        <end position="275"/>
    </location>
</feature>
<feature type="transmembrane region" description="Helical" evidence="9">
    <location>
        <begin position="226"/>
        <end position="245"/>
    </location>
</feature>
<reference evidence="11 12" key="1">
    <citation type="submission" date="2019-09" db="EMBL/GenBank/DDBJ databases">
        <title>Phylogeny of genus Pseudoclavibacter and closely related genus.</title>
        <authorList>
            <person name="Li Y."/>
        </authorList>
    </citation>
    <scope>NUCLEOTIDE SEQUENCE [LARGE SCALE GENOMIC DNA]</scope>
    <source>
        <strain evidence="11 12">KCTC 13959</strain>
    </source>
</reference>
<evidence type="ECO:0000256" key="8">
    <source>
        <dbReference type="ARBA" id="ARBA00050025"/>
    </source>
</evidence>
<dbReference type="InterPro" id="IPR018047">
    <property type="entry name" value="Ammonium_transpt_CS"/>
</dbReference>
<dbReference type="PROSITE" id="PS01219">
    <property type="entry name" value="AMMONIUM_TRANSP"/>
    <property type="match status" value="1"/>
</dbReference>
<feature type="transmembrane region" description="Helical" evidence="9">
    <location>
        <begin position="163"/>
        <end position="185"/>
    </location>
</feature>
<dbReference type="InterPro" id="IPR029020">
    <property type="entry name" value="Ammonium/urea_transptr"/>
</dbReference>
<evidence type="ECO:0000313" key="12">
    <source>
        <dbReference type="Proteomes" id="UP000433493"/>
    </source>
</evidence>
<feature type="transmembrane region" description="Helical" evidence="9">
    <location>
        <begin position="312"/>
        <end position="335"/>
    </location>
</feature>
<sequence length="408" mass="42837">MNPADIAWILAATALVLVMFPGLSMLYGGMHDSRNVLNTMMMVMSGLAVTSVVYVLIGHGLVLGNSVGGLGIIGNPFEYAFFDEFMKEGALNAAFYVLFAAISISLVASGAAGRIKFGAWIIFSAIWVVVVYGPLAHWVFAFGDPEAGIVGGWMRDILQLHDYAGGTAIHMNAGAAGLALAMVLGRRKSTTMRPHNLPIMLIGVGLLMIGWIGFNGGTAAGANFLAEYVVLTTILAAGGGMLGFMTIERFRDGHATMLGLGTGVIAGLVGITPVADAVHPIGALAVGFVAAAAAAWGITWKRRHKVDDTFDVFAVHGIAGIAGALFAVLFASAAAPAGFNGVVFGGDLNLIWREGLAIVVTLGYSFGMTYVIAWVMNKIRPIRVSEEDEEIGLDRSVHAESAYDLRTL</sequence>
<evidence type="ECO:0000256" key="6">
    <source>
        <dbReference type="ARBA" id="ARBA00023136"/>
    </source>
</evidence>
<keyword evidence="5 9" id="KW-1133">Transmembrane helix</keyword>
<dbReference type="SUPFAM" id="SSF111352">
    <property type="entry name" value="Ammonium transporter"/>
    <property type="match status" value="1"/>
</dbReference>
<keyword evidence="6 9" id="KW-0472">Membrane</keyword>
<dbReference type="NCBIfam" id="TIGR00836">
    <property type="entry name" value="amt"/>
    <property type="match status" value="1"/>
</dbReference>
<keyword evidence="12" id="KW-1185">Reference proteome</keyword>
<dbReference type="RefSeq" id="WP_158052744.1">
    <property type="nucleotide sequence ID" value="NZ_WBKB01000006.1"/>
</dbReference>
<comment type="similarity">
    <text evidence="2 9">Belongs to the ammonia transporter channel (TC 1.A.11.2) family.</text>
</comment>
<keyword evidence="4 9" id="KW-0812">Transmembrane</keyword>
<evidence type="ECO:0000256" key="7">
    <source>
        <dbReference type="ARBA" id="ARBA00023177"/>
    </source>
</evidence>
<dbReference type="InterPro" id="IPR024041">
    <property type="entry name" value="NH4_transpt_AmtB-like_dom"/>
</dbReference>
<keyword evidence="3 9" id="KW-0813">Transport</keyword>
<proteinExistence type="inferred from homology"/>
<dbReference type="PANTHER" id="PTHR43029">
    <property type="entry name" value="AMMONIUM TRANSPORTER MEP2"/>
    <property type="match status" value="1"/>
</dbReference>
<feature type="transmembrane region" description="Helical" evidence="9">
    <location>
        <begin position="93"/>
        <end position="112"/>
    </location>
</feature>
<dbReference type="PANTHER" id="PTHR43029:SF10">
    <property type="entry name" value="AMMONIUM TRANSPORTER MEP2"/>
    <property type="match status" value="1"/>
</dbReference>
<dbReference type="GO" id="GO:0005886">
    <property type="term" value="C:plasma membrane"/>
    <property type="evidence" value="ECO:0007669"/>
    <property type="project" value="UniProtKB-SubCell"/>
</dbReference>
<feature type="transmembrane region" description="Helical" evidence="9">
    <location>
        <begin position="197"/>
        <end position="214"/>
    </location>
</feature>
<feature type="transmembrane region" description="Helical" evidence="9">
    <location>
        <begin position="281"/>
        <end position="300"/>
    </location>
</feature>
<evidence type="ECO:0000256" key="4">
    <source>
        <dbReference type="ARBA" id="ARBA00022692"/>
    </source>
</evidence>